<dbReference type="KEGG" id="led:BBK82_19275"/>
<proteinExistence type="predicted"/>
<evidence type="ECO:0000259" key="1">
    <source>
        <dbReference type="PROSITE" id="PS51186"/>
    </source>
</evidence>
<dbReference type="GO" id="GO:0016747">
    <property type="term" value="F:acyltransferase activity, transferring groups other than amino-acyl groups"/>
    <property type="evidence" value="ECO:0007669"/>
    <property type="project" value="InterPro"/>
</dbReference>
<feature type="domain" description="N-acetyltransferase" evidence="1">
    <location>
        <begin position="7"/>
        <end position="172"/>
    </location>
</feature>
<dbReference type="InterPro" id="IPR016181">
    <property type="entry name" value="Acyl_CoA_acyltransferase"/>
</dbReference>
<dbReference type="PANTHER" id="PTHR43415">
    <property type="entry name" value="SPERMIDINE N(1)-ACETYLTRANSFERASE"/>
    <property type="match status" value="1"/>
</dbReference>
<dbReference type="Pfam" id="PF13302">
    <property type="entry name" value="Acetyltransf_3"/>
    <property type="match status" value="1"/>
</dbReference>
<sequence>MLTGELVRLRPVEPEDADAFYRWHNDEDVMRWLQSYFHESLAAVRKRFADRSDNSYEKVTFCIETLEEQGRLIGVVVLRDADPVNARAQVDIYLGEKEYWGGGYGTDALRTACRYGFDTMRLHSIELTVVEANERAVKSYKKIGFQVDGRLREAFFRDGEWHDELLMCVLRDELR</sequence>
<evidence type="ECO:0000313" key="3">
    <source>
        <dbReference type="Proteomes" id="UP000093053"/>
    </source>
</evidence>
<gene>
    <name evidence="2" type="ORF">BBK82_19275</name>
</gene>
<dbReference type="CDD" id="cd04301">
    <property type="entry name" value="NAT_SF"/>
    <property type="match status" value="1"/>
</dbReference>
<dbReference type="Proteomes" id="UP000093053">
    <property type="component" value="Chromosome"/>
</dbReference>
<dbReference type="OrthoDB" id="9814648at2"/>
<dbReference type="AlphaFoldDB" id="A0A1B2HJK7"/>
<keyword evidence="2" id="KW-0808">Transferase</keyword>
<protein>
    <submittedName>
        <fullName evidence="2">GNAT family N-acetyltransferase</fullName>
    </submittedName>
</protein>
<dbReference type="EMBL" id="CP016793">
    <property type="protein sequence ID" value="ANZ37882.1"/>
    <property type="molecule type" value="Genomic_DNA"/>
</dbReference>
<accession>A0A1B2HJK7</accession>
<dbReference type="STRING" id="1586287.BBK82_19275"/>
<dbReference type="RefSeq" id="WP_065916242.1">
    <property type="nucleotide sequence ID" value="NZ_CP016793.1"/>
</dbReference>
<name>A0A1B2HJK7_9PSEU</name>
<dbReference type="SUPFAM" id="SSF55729">
    <property type="entry name" value="Acyl-CoA N-acyltransferases (Nat)"/>
    <property type="match status" value="1"/>
</dbReference>
<dbReference type="PROSITE" id="PS51186">
    <property type="entry name" value="GNAT"/>
    <property type="match status" value="1"/>
</dbReference>
<dbReference type="PANTHER" id="PTHR43415:SF3">
    <property type="entry name" value="GNAT-FAMILY ACETYLTRANSFERASE"/>
    <property type="match status" value="1"/>
</dbReference>
<evidence type="ECO:0000313" key="2">
    <source>
        <dbReference type="EMBL" id="ANZ37882.1"/>
    </source>
</evidence>
<dbReference type="InterPro" id="IPR000182">
    <property type="entry name" value="GNAT_dom"/>
</dbReference>
<keyword evidence="3" id="KW-1185">Reference proteome</keyword>
<dbReference type="Gene3D" id="3.40.630.30">
    <property type="match status" value="1"/>
</dbReference>
<organism evidence="2 3">
    <name type="scientific">Lentzea guizhouensis</name>
    <dbReference type="NCBI Taxonomy" id="1586287"/>
    <lineage>
        <taxon>Bacteria</taxon>
        <taxon>Bacillati</taxon>
        <taxon>Actinomycetota</taxon>
        <taxon>Actinomycetes</taxon>
        <taxon>Pseudonocardiales</taxon>
        <taxon>Pseudonocardiaceae</taxon>
        <taxon>Lentzea</taxon>
    </lineage>
</organism>
<reference evidence="2 3" key="1">
    <citation type="submission" date="2016-07" db="EMBL/GenBank/DDBJ databases">
        <title>Complete genome sequence of the Lentzea guizhouensis DHS C013.</title>
        <authorList>
            <person name="Cao C."/>
        </authorList>
    </citation>
    <scope>NUCLEOTIDE SEQUENCE [LARGE SCALE GENOMIC DNA]</scope>
    <source>
        <strain evidence="2 3">DHS C013</strain>
    </source>
</reference>